<dbReference type="AlphaFoldDB" id="A0A9R1WWJ7"/>
<evidence type="ECO:0000313" key="2">
    <source>
        <dbReference type="EMBL" id="KAJ0189979.1"/>
    </source>
</evidence>
<dbReference type="GO" id="GO:0046983">
    <property type="term" value="F:protein dimerization activity"/>
    <property type="evidence" value="ECO:0007669"/>
    <property type="project" value="InterPro"/>
</dbReference>
<dbReference type="InterPro" id="IPR008906">
    <property type="entry name" value="HATC_C_dom"/>
</dbReference>
<comment type="caution">
    <text evidence="2">The sequence shown here is derived from an EMBL/GenBank/DDBJ whole genome shotgun (WGS) entry which is preliminary data.</text>
</comment>
<gene>
    <name evidence="2" type="ORF">LSAT_V11C800417920</name>
</gene>
<dbReference type="Proteomes" id="UP000235145">
    <property type="component" value="Unassembled WGS sequence"/>
</dbReference>
<dbReference type="InterPro" id="IPR006580">
    <property type="entry name" value="Znf_TTF"/>
</dbReference>
<protein>
    <recommendedName>
        <fullName evidence="1">TTF-type domain-containing protein</fullName>
    </recommendedName>
</protein>
<dbReference type="Pfam" id="PF05699">
    <property type="entry name" value="Dimer_Tnp_hAT"/>
    <property type="match status" value="1"/>
</dbReference>
<accession>A0A9R1WWJ7</accession>
<dbReference type="InterPro" id="IPR025398">
    <property type="entry name" value="DUF4371"/>
</dbReference>
<dbReference type="EMBL" id="NBSK02000008">
    <property type="protein sequence ID" value="KAJ0189979.1"/>
    <property type="molecule type" value="Genomic_DNA"/>
</dbReference>
<evidence type="ECO:0000259" key="1">
    <source>
        <dbReference type="SMART" id="SM00597"/>
    </source>
</evidence>
<evidence type="ECO:0000313" key="3">
    <source>
        <dbReference type="Proteomes" id="UP000235145"/>
    </source>
</evidence>
<feature type="domain" description="TTF-type" evidence="1">
    <location>
        <begin position="73"/>
        <end position="162"/>
    </location>
</feature>
<dbReference type="Pfam" id="PF14291">
    <property type="entry name" value="DUF4371"/>
    <property type="match status" value="1"/>
</dbReference>
<reference evidence="2 3" key="1">
    <citation type="journal article" date="2017" name="Nat. Commun.">
        <title>Genome assembly with in vitro proximity ligation data and whole-genome triplication in lettuce.</title>
        <authorList>
            <person name="Reyes-Chin-Wo S."/>
            <person name="Wang Z."/>
            <person name="Yang X."/>
            <person name="Kozik A."/>
            <person name="Arikit S."/>
            <person name="Song C."/>
            <person name="Xia L."/>
            <person name="Froenicke L."/>
            <person name="Lavelle D.O."/>
            <person name="Truco M.J."/>
            <person name="Xia R."/>
            <person name="Zhu S."/>
            <person name="Xu C."/>
            <person name="Xu H."/>
            <person name="Xu X."/>
            <person name="Cox K."/>
            <person name="Korf I."/>
            <person name="Meyers B.C."/>
            <person name="Michelmore R.W."/>
        </authorList>
    </citation>
    <scope>NUCLEOTIDE SEQUENCE [LARGE SCALE GENOMIC DNA]</scope>
    <source>
        <strain evidence="3">cv. Salinas</strain>
        <tissue evidence="2">Seedlings</tissue>
    </source>
</reference>
<organism evidence="2 3">
    <name type="scientific">Lactuca sativa</name>
    <name type="common">Garden lettuce</name>
    <dbReference type="NCBI Taxonomy" id="4236"/>
    <lineage>
        <taxon>Eukaryota</taxon>
        <taxon>Viridiplantae</taxon>
        <taxon>Streptophyta</taxon>
        <taxon>Embryophyta</taxon>
        <taxon>Tracheophyta</taxon>
        <taxon>Spermatophyta</taxon>
        <taxon>Magnoliopsida</taxon>
        <taxon>eudicotyledons</taxon>
        <taxon>Gunneridae</taxon>
        <taxon>Pentapetalae</taxon>
        <taxon>asterids</taxon>
        <taxon>campanulids</taxon>
        <taxon>Asterales</taxon>
        <taxon>Asteraceae</taxon>
        <taxon>Cichorioideae</taxon>
        <taxon>Cichorieae</taxon>
        <taxon>Lactucinae</taxon>
        <taxon>Lactuca</taxon>
    </lineage>
</organism>
<sequence length="661" mass="76660">MEEPVNVEPEKNDVSNSREVNLDSLIRDPGEQPLISSYPSHQRDEIRRLYIKLGPYQIQKSKYPSSPSGPNSSMRSFQQAWFKKFWWLEYSEKKDAAFCFPCFLFNKKTYWTSQVRYIYRRGLCHIENVIEKQTTQQVMDNRLRLKVSIEAIKWLTFQACALRGHDEGPDSKNQGNFLELIKLLASYNKTIDDVVLENAPQNAKYTSPDIQKEILRVLATNVQKAIRDEIGTAKFCLIVDESQDESKKEQMAIVVRFVDRYGHVKERFLDLIHIMCSLSYHKLRVQDIRGQEYDGASNMCGEWNGLQALLLKECPYAYYIHCFAHQLQLALVAASKDVTETDIATKGSTSSQKGDAIFALKHAMSFDFVIVLHMMKDIMGITDKLCQSLQQKSIDIINALALVSTTKILLQKLKDEGWQSLLDQVVCFCKRSDILVPDMNETYKYVIRTRRDKENITAEHHYRVELFIAAIDSQLQELNSRFDESVTEFLRLSVALDPKKSLNVEDICKLATTYYPLDFTEHEIHLLKLELRHYELDVRNHPQLKISSTLSELCRGLHETGKAGTYPLFDRLIRIILTLPVSTATSERAFSAMKIVKTRLHNTMNDDFLKSCMLINIEREIVDTFSIDKLIDDFSSMKQSRAQLKVRKFPFQFYRLDYVIY</sequence>
<dbReference type="SMART" id="SM00597">
    <property type="entry name" value="ZnF_TTF"/>
    <property type="match status" value="1"/>
</dbReference>
<dbReference type="SUPFAM" id="SSF53098">
    <property type="entry name" value="Ribonuclease H-like"/>
    <property type="match status" value="1"/>
</dbReference>
<name>A0A9R1WWJ7_LACSA</name>
<proteinExistence type="predicted"/>
<dbReference type="InterPro" id="IPR012337">
    <property type="entry name" value="RNaseH-like_sf"/>
</dbReference>
<dbReference type="PANTHER" id="PTHR45749:SF37">
    <property type="entry name" value="OS05G0311600 PROTEIN"/>
    <property type="match status" value="1"/>
</dbReference>
<keyword evidence="3" id="KW-1185">Reference proteome</keyword>
<dbReference type="PANTHER" id="PTHR45749">
    <property type="match status" value="1"/>
</dbReference>